<dbReference type="OrthoDB" id="6437616at2759"/>
<organism evidence="1 2">
    <name type="scientific">Ignelater luminosus</name>
    <name type="common">Cucubano</name>
    <name type="synonym">Pyrophorus luminosus</name>
    <dbReference type="NCBI Taxonomy" id="2038154"/>
    <lineage>
        <taxon>Eukaryota</taxon>
        <taxon>Metazoa</taxon>
        <taxon>Ecdysozoa</taxon>
        <taxon>Arthropoda</taxon>
        <taxon>Hexapoda</taxon>
        <taxon>Insecta</taxon>
        <taxon>Pterygota</taxon>
        <taxon>Neoptera</taxon>
        <taxon>Endopterygota</taxon>
        <taxon>Coleoptera</taxon>
        <taxon>Polyphaga</taxon>
        <taxon>Elateriformia</taxon>
        <taxon>Elateroidea</taxon>
        <taxon>Elateridae</taxon>
        <taxon>Agrypninae</taxon>
        <taxon>Pyrophorini</taxon>
        <taxon>Ignelater</taxon>
    </lineage>
</organism>
<accession>A0A8K0C7S5</accession>
<evidence type="ECO:0000313" key="1">
    <source>
        <dbReference type="EMBL" id="KAF2882158.1"/>
    </source>
</evidence>
<dbReference type="Proteomes" id="UP000801492">
    <property type="component" value="Unassembled WGS sequence"/>
</dbReference>
<keyword evidence="2" id="KW-1185">Reference proteome</keyword>
<dbReference type="PANTHER" id="PTHR45749">
    <property type="match status" value="1"/>
</dbReference>
<name>A0A8K0C7S5_IGNLU</name>
<dbReference type="PANTHER" id="PTHR45749:SF23">
    <property type="entry name" value="ZINC FINGER MYM-TYPE PROTEIN 1-LIKE"/>
    <property type="match status" value="1"/>
</dbReference>
<protein>
    <recommendedName>
        <fullName evidence="3">DUF4371 domain-containing protein</fullName>
    </recommendedName>
</protein>
<proteinExistence type="predicted"/>
<evidence type="ECO:0000313" key="2">
    <source>
        <dbReference type="Proteomes" id="UP000801492"/>
    </source>
</evidence>
<comment type="caution">
    <text evidence="1">The sequence shown here is derived from an EMBL/GenBank/DDBJ whole genome shotgun (WGS) entry which is preliminary data.</text>
</comment>
<reference evidence="1" key="1">
    <citation type="submission" date="2019-08" db="EMBL/GenBank/DDBJ databases">
        <title>The genome of the North American firefly Photinus pyralis.</title>
        <authorList>
            <consortium name="Photinus pyralis genome working group"/>
            <person name="Fallon T.R."/>
            <person name="Sander Lower S.E."/>
            <person name="Weng J.-K."/>
        </authorList>
    </citation>
    <scope>NUCLEOTIDE SEQUENCE</scope>
    <source>
        <strain evidence="1">TRF0915ILg1</strain>
        <tissue evidence="1">Whole body</tissue>
    </source>
</reference>
<sequence>MTILIGPCLESHENSSKNKKSLLVWLTRKENKSVIEKKLQEQLKNDTEYYHNILRRVVAVVKYLSVRGLAFRGYKEIFGSPHNGNFIGALELLAEFDPFMREHIQQREVRPKSFTLYLSKYQNSYQNSDAAKYYSVVVIRHQIYPTMTN</sequence>
<dbReference type="EMBL" id="VTPC01090648">
    <property type="protein sequence ID" value="KAF2882158.1"/>
    <property type="molecule type" value="Genomic_DNA"/>
</dbReference>
<gene>
    <name evidence="1" type="ORF">ILUMI_24014</name>
</gene>
<dbReference type="AlphaFoldDB" id="A0A8K0C7S5"/>
<evidence type="ECO:0008006" key="3">
    <source>
        <dbReference type="Google" id="ProtNLM"/>
    </source>
</evidence>